<keyword evidence="16" id="KW-1185">Reference proteome</keyword>
<dbReference type="Proteomes" id="UP000285710">
    <property type="component" value="Unassembled WGS sequence"/>
</dbReference>
<sequence length="643" mass="69545">MTDGRAPLWQRDTSVRFRLLVIALLPILVLMPVLIGVTMQRWIARTDQILLTRVTSDLVVAHQYLAHLIDSTGQNVAVFGETAEMPEGAARAGWLEENRERLGLDFLWLDDGTNSPAGSGIEVLSPAELAALSPALAERAKIALDPPTGVERRGLVILASSPLRGGGGRIVGGILLNHNADFIDGISALVYPVSDPGVARRVDGPLDHGVISLFLDDIRVSTTARAANGARAIGTRAAAPVRERVLVEGETWNDTAFVVNDWYLSAYEPIRDSRGNRVGMLYAGIPEAPYRQARRITWTIIIGVFTALTLVSVPLFLHWARGIFRPLEAMGRTIGHVDAGDMGARTGAVQGAEEITRLSQHLDQLLDRLQARERDLRELNADLNTRVEERTADLTRSNLALEAASRQLVLSEKLATIGEVTAGVAHEINNPLAVMQGNLEILRMIVEEAGGNATVELTLIDEQIRRISALVGQLLQFARPEEFADGRAASTDPQAAVTGIRPLIRHLLDRSGVTLETDLHSERVLRINRHELQQILVNLTVNAIQAMPSGGVIRIACRDEAAPDGRPGVLFTVSDTGTGMDAATLSRIFDPFFTTRGSAGTGLGLPICQAIVARQEGQIRAESTPGEGTRFFIWLPAADAPAS</sequence>
<protein>
    <recommendedName>
        <fullName evidence="3">histidine kinase</fullName>
        <ecNumber evidence="3">2.7.13.3</ecNumber>
    </recommendedName>
</protein>
<evidence type="ECO:0000256" key="8">
    <source>
        <dbReference type="ARBA" id="ARBA00022777"/>
    </source>
</evidence>
<evidence type="ECO:0000313" key="15">
    <source>
        <dbReference type="EMBL" id="RWR11068.1"/>
    </source>
</evidence>
<dbReference type="InterPro" id="IPR036890">
    <property type="entry name" value="HATPase_C_sf"/>
</dbReference>
<feature type="domain" description="HAMP" evidence="14">
    <location>
        <begin position="321"/>
        <end position="374"/>
    </location>
</feature>
<dbReference type="PROSITE" id="PS50109">
    <property type="entry name" value="HIS_KIN"/>
    <property type="match status" value="1"/>
</dbReference>
<dbReference type="CDD" id="cd00082">
    <property type="entry name" value="HisKA"/>
    <property type="match status" value="1"/>
</dbReference>
<dbReference type="SMART" id="SM00388">
    <property type="entry name" value="HisKA"/>
    <property type="match status" value="1"/>
</dbReference>
<organism evidence="15 16">
    <name type="scientific">Paenirhodobacter populi</name>
    <dbReference type="NCBI Taxonomy" id="2306993"/>
    <lineage>
        <taxon>Bacteria</taxon>
        <taxon>Pseudomonadati</taxon>
        <taxon>Pseudomonadota</taxon>
        <taxon>Alphaproteobacteria</taxon>
        <taxon>Rhodobacterales</taxon>
        <taxon>Rhodobacter group</taxon>
        <taxon>Paenirhodobacter</taxon>
    </lineage>
</organism>
<keyword evidence="6" id="KW-0808">Transferase</keyword>
<evidence type="ECO:0000256" key="4">
    <source>
        <dbReference type="ARBA" id="ARBA00022475"/>
    </source>
</evidence>
<dbReference type="Pfam" id="PF02518">
    <property type="entry name" value="HATPase_c"/>
    <property type="match status" value="1"/>
</dbReference>
<keyword evidence="8 15" id="KW-0418">Kinase</keyword>
<dbReference type="PANTHER" id="PTHR43065">
    <property type="entry name" value="SENSOR HISTIDINE KINASE"/>
    <property type="match status" value="1"/>
</dbReference>
<evidence type="ECO:0000256" key="12">
    <source>
        <dbReference type="SAM" id="Phobius"/>
    </source>
</evidence>
<dbReference type="InterPro" id="IPR004358">
    <property type="entry name" value="Sig_transdc_His_kin-like_C"/>
</dbReference>
<evidence type="ECO:0000256" key="2">
    <source>
        <dbReference type="ARBA" id="ARBA00004651"/>
    </source>
</evidence>
<dbReference type="SMART" id="SM00304">
    <property type="entry name" value="HAMP"/>
    <property type="match status" value="1"/>
</dbReference>
<evidence type="ECO:0000313" key="16">
    <source>
        <dbReference type="Proteomes" id="UP000285710"/>
    </source>
</evidence>
<evidence type="ECO:0000256" key="7">
    <source>
        <dbReference type="ARBA" id="ARBA00022692"/>
    </source>
</evidence>
<comment type="subcellular location">
    <subcellularLocation>
        <location evidence="2">Cell membrane</location>
        <topology evidence="2">Multi-pass membrane protein</topology>
    </subcellularLocation>
</comment>
<dbReference type="SUPFAM" id="SSF103190">
    <property type="entry name" value="Sensory domain-like"/>
    <property type="match status" value="1"/>
</dbReference>
<evidence type="ECO:0000256" key="3">
    <source>
        <dbReference type="ARBA" id="ARBA00012438"/>
    </source>
</evidence>
<dbReference type="InterPro" id="IPR036097">
    <property type="entry name" value="HisK_dim/P_sf"/>
</dbReference>
<dbReference type="SUPFAM" id="SSF55874">
    <property type="entry name" value="ATPase domain of HSP90 chaperone/DNA topoisomerase II/histidine kinase"/>
    <property type="match status" value="1"/>
</dbReference>
<feature type="transmembrane region" description="Helical" evidence="12">
    <location>
        <begin position="296"/>
        <end position="320"/>
    </location>
</feature>
<dbReference type="EMBL" id="SAUW01000011">
    <property type="protein sequence ID" value="RWR11068.1"/>
    <property type="molecule type" value="Genomic_DNA"/>
</dbReference>
<evidence type="ECO:0000256" key="10">
    <source>
        <dbReference type="ARBA" id="ARBA00023136"/>
    </source>
</evidence>
<comment type="caution">
    <text evidence="15">The sequence shown here is derived from an EMBL/GenBank/DDBJ whole genome shotgun (WGS) entry which is preliminary data.</text>
</comment>
<dbReference type="PRINTS" id="PR00344">
    <property type="entry name" value="BCTRLSENSOR"/>
</dbReference>
<dbReference type="GO" id="GO:0000155">
    <property type="term" value="F:phosphorelay sensor kinase activity"/>
    <property type="evidence" value="ECO:0007669"/>
    <property type="project" value="InterPro"/>
</dbReference>
<dbReference type="InterPro" id="IPR029151">
    <property type="entry name" value="Sensor-like_sf"/>
</dbReference>
<dbReference type="SMART" id="SM00387">
    <property type="entry name" value="HATPase_c"/>
    <property type="match status" value="1"/>
</dbReference>
<dbReference type="PANTHER" id="PTHR43065:SF22">
    <property type="entry name" value="HISTIDINE KINASE"/>
    <property type="match status" value="1"/>
</dbReference>
<dbReference type="InterPro" id="IPR003661">
    <property type="entry name" value="HisK_dim/P_dom"/>
</dbReference>
<evidence type="ECO:0000259" key="13">
    <source>
        <dbReference type="PROSITE" id="PS50109"/>
    </source>
</evidence>
<keyword evidence="5" id="KW-0597">Phosphoprotein</keyword>
<dbReference type="SUPFAM" id="SSF47384">
    <property type="entry name" value="Homodimeric domain of signal transducing histidine kinase"/>
    <property type="match status" value="1"/>
</dbReference>
<keyword evidence="9 12" id="KW-1133">Transmembrane helix</keyword>
<dbReference type="InterPro" id="IPR005467">
    <property type="entry name" value="His_kinase_dom"/>
</dbReference>
<evidence type="ECO:0000256" key="9">
    <source>
        <dbReference type="ARBA" id="ARBA00022989"/>
    </source>
</evidence>
<dbReference type="PROSITE" id="PS50885">
    <property type="entry name" value="HAMP"/>
    <property type="match status" value="1"/>
</dbReference>
<gene>
    <name evidence="15" type="ORF">D2T33_12120</name>
</gene>
<evidence type="ECO:0000256" key="5">
    <source>
        <dbReference type="ARBA" id="ARBA00022553"/>
    </source>
</evidence>
<evidence type="ECO:0000256" key="1">
    <source>
        <dbReference type="ARBA" id="ARBA00000085"/>
    </source>
</evidence>
<name>A0A443ITN9_9RHOB</name>
<dbReference type="InterPro" id="IPR003594">
    <property type="entry name" value="HATPase_dom"/>
</dbReference>
<dbReference type="AlphaFoldDB" id="A0A443ITN9"/>
<feature type="transmembrane region" description="Helical" evidence="12">
    <location>
        <begin position="17"/>
        <end position="37"/>
    </location>
</feature>
<dbReference type="InterPro" id="IPR033463">
    <property type="entry name" value="sCache_3"/>
</dbReference>
<dbReference type="Pfam" id="PF17202">
    <property type="entry name" value="sCache_3_3"/>
    <property type="match status" value="1"/>
</dbReference>
<dbReference type="SUPFAM" id="SSF158472">
    <property type="entry name" value="HAMP domain-like"/>
    <property type="match status" value="1"/>
</dbReference>
<dbReference type="Gene3D" id="6.10.340.10">
    <property type="match status" value="1"/>
</dbReference>
<reference evidence="15 16" key="2">
    <citation type="submission" date="2019-01" db="EMBL/GenBank/DDBJ databases">
        <authorList>
            <person name="Li Y."/>
        </authorList>
    </citation>
    <scope>NUCLEOTIDE SEQUENCE [LARGE SCALE GENOMIC DNA]</scope>
    <source>
        <strain evidence="15 16">2D-5</strain>
    </source>
</reference>
<dbReference type="Gene3D" id="3.30.565.10">
    <property type="entry name" value="Histidine kinase-like ATPase, C-terminal domain"/>
    <property type="match status" value="1"/>
</dbReference>
<evidence type="ECO:0000256" key="11">
    <source>
        <dbReference type="SAM" id="Coils"/>
    </source>
</evidence>
<dbReference type="Gene3D" id="1.10.287.130">
    <property type="match status" value="1"/>
</dbReference>
<evidence type="ECO:0000256" key="6">
    <source>
        <dbReference type="ARBA" id="ARBA00022679"/>
    </source>
</evidence>
<keyword evidence="10 12" id="KW-0472">Membrane</keyword>
<evidence type="ECO:0000259" key="14">
    <source>
        <dbReference type="PROSITE" id="PS50885"/>
    </source>
</evidence>
<keyword evidence="4" id="KW-1003">Cell membrane</keyword>
<proteinExistence type="predicted"/>
<dbReference type="InterPro" id="IPR003660">
    <property type="entry name" value="HAMP_dom"/>
</dbReference>
<keyword evidence="7 12" id="KW-0812">Transmembrane</keyword>
<reference evidence="15 16" key="1">
    <citation type="submission" date="2019-01" db="EMBL/GenBank/DDBJ databases">
        <title>Sinorhodobacter populi sp. nov. isolated from the symptomatic bark tissue of Populus euramericana canker.</title>
        <authorList>
            <person name="Xu G."/>
        </authorList>
    </citation>
    <scope>NUCLEOTIDE SEQUENCE [LARGE SCALE GENOMIC DNA]</scope>
    <source>
        <strain evidence="15 16">2D-5</strain>
    </source>
</reference>
<accession>A0A443ITN9</accession>
<dbReference type="EC" id="2.7.13.3" evidence="3"/>
<dbReference type="Pfam" id="PF00512">
    <property type="entry name" value="HisKA"/>
    <property type="match status" value="1"/>
</dbReference>
<comment type="catalytic activity">
    <reaction evidence="1">
        <text>ATP + protein L-histidine = ADP + protein N-phospho-L-histidine.</text>
        <dbReference type="EC" id="2.7.13.3"/>
    </reaction>
</comment>
<dbReference type="GO" id="GO:0005886">
    <property type="term" value="C:plasma membrane"/>
    <property type="evidence" value="ECO:0007669"/>
    <property type="project" value="UniProtKB-SubCell"/>
</dbReference>
<feature type="domain" description="Histidine kinase" evidence="13">
    <location>
        <begin position="423"/>
        <end position="639"/>
    </location>
</feature>
<keyword evidence="11" id="KW-0175">Coiled coil</keyword>
<feature type="coiled-coil region" evidence="11">
    <location>
        <begin position="352"/>
        <end position="386"/>
    </location>
</feature>
<dbReference type="RefSeq" id="WP_128269941.1">
    <property type="nucleotide sequence ID" value="NZ_SAUW01000011.1"/>
</dbReference>